<keyword evidence="2" id="KW-1185">Reference proteome</keyword>
<evidence type="ECO:0000313" key="2">
    <source>
        <dbReference type="Proteomes" id="UP000005824"/>
    </source>
</evidence>
<dbReference type="Proteomes" id="UP000005824">
    <property type="component" value="Unassembled WGS sequence"/>
</dbReference>
<accession>B4D2K9</accession>
<evidence type="ECO:0000313" key="1">
    <source>
        <dbReference type="EMBL" id="EDY19449.1"/>
    </source>
</evidence>
<dbReference type="AlphaFoldDB" id="B4D2K9"/>
<name>B4D2K9_9BACT</name>
<comment type="caution">
    <text evidence="1">The sequence shown here is derived from an EMBL/GenBank/DDBJ whole genome shotgun (WGS) entry which is preliminary data.</text>
</comment>
<sequence length="41" mass="4365">MLVTLRSGTPSENEFELSSIFQPVMSSEVVPVLVGSNQSAP</sequence>
<dbReference type="RefSeq" id="WP_006980459.1">
    <property type="nucleotide sequence ID" value="NZ_ABVL01000008.1"/>
</dbReference>
<reference evidence="1 2" key="1">
    <citation type="journal article" date="2011" name="J. Bacteriol.">
        <title>Genome sequence of Chthoniobacter flavus Ellin428, an aerobic heterotrophic soil bacterium.</title>
        <authorList>
            <person name="Kant R."/>
            <person name="van Passel M.W."/>
            <person name="Palva A."/>
            <person name="Lucas S."/>
            <person name="Lapidus A."/>
            <person name="Glavina Del Rio T."/>
            <person name="Dalin E."/>
            <person name="Tice H."/>
            <person name="Bruce D."/>
            <person name="Goodwin L."/>
            <person name="Pitluck S."/>
            <person name="Larimer F.W."/>
            <person name="Land M.L."/>
            <person name="Hauser L."/>
            <person name="Sangwan P."/>
            <person name="de Vos W.M."/>
            <person name="Janssen P.H."/>
            <person name="Smidt H."/>
        </authorList>
    </citation>
    <scope>NUCLEOTIDE SEQUENCE [LARGE SCALE GENOMIC DNA]</scope>
    <source>
        <strain evidence="1 2">Ellin428</strain>
    </source>
</reference>
<proteinExistence type="predicted"/>
<gene>
    <name evidence="1" type="ORF">CfE428DRAFT_3134</name>
</gene>
<protein>
    <submittedName>
        <fullName evidence="1">Uncharacterized protein</fullName>
    </submittedName>
</protein>
<organism evidence="1 2">
    <name type="scientific">Chthoniobacter flavus Ellin428</name>
    <dbReference type="NCBI Taxonomy" id="497964"/>
    <lineage>
        <taxon>Bacteria</taxon>
        <taxon>Pseudomonadati</taxon>
        <taxon>Verrucomicrobiota</taxon>
        <taxon>Spartobacteria</taxon>
        <taxon>Chthoniobacterales</taxon>
        <taxon>Chthoniobacteraceae</taxon>
        <taxon>Chthoniobacter</taxon>
    </lineage>
</organism>
<dbReference type="InParanoid" id="B4D2K9"/>
<dbReference type="EMBL" id="ABVL01000008">
    <property type="protein sequence ID" value="EDY19449.1"/>
    <property type="molecule type" value="Genomic_DNA"/>
</dbReference>